<protein>
    <recommendedName>
        <fullName evidence="2">Deoxyguanosinetriphosphate triphosphohydrolase-like protein</fullName>
    </recommendedName>
</protein>
<organism evidence="4 5">
    <name type="scientific">Brevibacterium celere</name>
    <dbReference type="NCBI Taxonomy" id="225845"/>
    <lineage>
        <taxon>Bacteria</taxon>
        <taxon>Bacillati</taxon>
        <taxon>Actinomycetota</taxon>
        <taxon>Actinomycetes</taxon>
        <taxon>Micrococcales</taxon>
        <taxon>Brevibacteriaceae</taxon>
        <taxon>Brevibacterium</taxon>
    </lineage>
</organism>
<name>A0A366IJD4_9MICO</name>
<evidence type="ECO:0000256" key="1">
    <source>
        <dbReference type="ARBA" id="ARBA00022801"/>
    </source>
</evidence>
<dbReference type="Proteomes" id="UP000253509">
    <property type="component" value="Unassembled WGS sequence"/>
</dbReference>
<dbReference type="HAMAP" id="MF_01212">
    <property type="entry name" value="dGTPase_type2"/>
    <property type="match status" value="1"/>
</dbReference>
<dbReference type="GO" id="GO:0006203">
    <property type="term" value="P:dGTP catabolic process"/>
    <property type="evidence" value="ECO:0007669"/>
    <property type="project" value="TreeGrafter"/>
</dbReference>
<evidence type="ECO:0000259" key="3">
    <source>
        <dbReference type="PROSITE" id="PS51831"/>
    </source>
</evidence>
<comment type="caution">
    <text evidence="4">The sequence shown here is derived from an EMBL/GenBank/DDBJ whole genome shotgun (WGS) entry which is preliminary data.</text>
</comment>
<dbReference type="SUPFAM" id="SSF109604">
    <property type="entry name" value="HD-domain/PDEase-like"/>
    <property type="match status" value="1"/>
</dbReference>
<dbReference type="GO" id="GO:0008832">
    <property type="term" value="F:dGTPase activity"/>
    <property type="evidence" value="ECO:0007669"/>
    <property type="project" value="TreeGrafter"/>
</dbReference>
<dbReference type="InterPro" id="IPR023023">
    <property type="entry name" value="dNTPase_2"/>
</dbReference>
<dbReference type="AlphaFoldDB" id="A0A366IJD4"/>
<proteinExistence type="inferred from homology"/>
<dbReference type="Pfam" id="PF01966">
    <property type="entry name" value="HD"/>
    <property type="match status" value="1"/>
</dbReference>
<dbReference type="SMART" id="SM00471">
    <property type="entry name" value="HDc"/>
    <property type="match status" value="1"/>
</dbReference>
<dbReference type="InterPro" id="IPR026875">
    <property type="entry name" value="PHydrolase_assoc_dom"/>
</dbReference>
<dbReference type="PANTHER" id="PTHR11373">
    <property type="entry name" value="DEOXYNUCLEOSIDE TRIPHOSPHATE TRIPHOSPHOHYDROLASE"/>
    <property type="match status" value="1"/>
</dbReference>
<dbReference type="PROSITE" id="PS51831">
    <property type="entry name" value="HD"/>
    <property type="match status" value="1"/>
</dbReference>
<dbReference type="InterPro" id="IPR003607">
    <property type="entry name" value="HD/PDEase_dom"/>
</dbReference>
<gene>
    <name evidence="4" type="ORF">DFO65_10779</name>
</gene>
<dbReference type="Gene3D" id="1.10.3210.10">
    <property type="entry name" value="Hypothetical protein af1432"/>
    <property type="match status" value="1"/>
</dbReference>
<accession>A0A366IJD4</accession>
<dbReference type="NCBIfam" id="NF002829">
    <property type="entry name" value="PRK03007.1"/>
    <property type="match status" value="1"/>
</dbReference>
<dbReference type="EMBL" id="QNSB01000007">
    <property type="protein sequence ID" value="RBP70761.1"/>
    <property type="molecule type" value="Genomic_DNA"/>
</dbReference>
<dbReference type="NCBIfam" id="TIGR01353">
    <property type="entry name" value="dGTP_triPase"/>
    <property type="match status" value="1"/>
</dbReference>
<dbReference type="Pfam" id="PF13286">
    <property type="entry name" value="HD_assoc"/>
    <property type="match status" value="1"/>
</dbReference>
<feature type="domain" description="HD" evidence="3">
    <location>
        <begin position="74"/>
        <end position="227"/>
    </location>
</feature>
<dbReference type="PANTHER" id="PTHR11373:SF32">
    <property type="entry name" value="DEOXYGUANOSINETRIPHOSPHATE TRIPHOSPHOHYDROLASE"/>
    <property type="match status" value="1"/>
</dbReference>
<dbReference type="InterPro" id="IPR006261">
    <property type="entry name" value="dGTPase"/>
</dbReference>
<dbReference type="InterPro" id="IPR050135">
    <property type="entry name" value="dGTPase-like"/>
</dbReference>
<keyword evidence="1 2" id="KW-0378">Hydrolase</keyword>
<dbReference type="InterPro" id="IPR006674">
    <property type="entry name" value="HD_domain"/>
</dbReference>
<sequence>MPSNPYPPASTMSGAVAAYTAWDEARWVSEPAKNPRRSAFQRDRARVLHSAGLRRLGAKTQVVEPGTDDFVRTRLTHSLEVAQVGRELARYLGCDPDIVDTACLSHDLGHPPFGHHGETILDEVCADIGGFEGNAQTLRLVTRIEPKVLAPDGRPAGLNLTRASLDALTKYPWTRAEAVSKRDSGVFKFGVYDDDAEVFTFYRDGIPNGRKCLEAQVMDLADDISYSVHDVEDAIVAGHLRLPEFASEARRAELFAITRQWYLPGVDDADMDRALERLQAASYWPAEAYDGSRRAQAALKHLTSQLIGRFVAAAEAATREEYGWEPLARYAASLVVPEATVIEIAVLKGMATLTVMVAEDRLRLHDIQSTVLTSLAEWYSQAPDTLDPMFRADYLEAADDASRLRVVVDQIASLTDHSAWTLYHRIQAGAGDRL</sequence>
<dbReference type="CDD" id="cd00077">
    <property type="entry name" value="HDc"/>
    <property type="match status" value="1"/>
</dbReference>
<evidence type="ECO:0000313" key="4">
    <source>
        <dbReference type="EMBL" id="RBP70761.1"/>
    </source>
</evidence>
<evidence type="ECO:0000313" key="5">
    <source>
        <dbReference type="Proteomes" id="UP000253509"/>
    </source>
</evidence>
<reference evidence="4 5" key="1">
    <citation type="submission" date="2018-06" db="EMBL/GenBank/DDBJ databases">
        <title>Freshwater and sediment microbial communities from various areas in North America, analyzing microbe dynamics in response to fracking.</title>
        <authorList>
            <person name="Lamendella R."/>
        </authorList>
    </citation>
    <scope>NUCLEOTIDE SEQUENCE [LARGE SCALE GENOMIC DNA]</scope>
    <source>
        <strain evidence="4 5">3b_TX</strain>
    </source>
</reference>
<keyword evidence="5" id="KW-1185">Reference proteome</keyword>
<comment type="similarity">
    <text evidence="2">Belongs to the dGTPase family. Type 2 subfamily.</text>
</comment>
<evidence type="ECO:0000256" key="2">
    <source>
        <dbReference type="HAMAP-Rule" id="MF_01212"/>
    </source>
</evidence>